<gene>
    <name evidence="2" type="ORF">IOD40_08340</name>
</gene>
<feature type="compositionally biased region" description="Basic and acidic residues" evidence="1">
    <location>
        <begin position="67"/>
        <end position="84"/>
    </location>
</feature>
<dbReference type="RefSeq" id="WP_198476224.1">
    <property type="nucleotide sequence ID" value="NZ_JADGMQ010000004.1"/>
</dbReference>
<evidence type="ECO:0000313" key="2">
    <source>
        <dbReference type="EMBL" id="MBI1620668.1"/>
    </source>
</evidence>
<feature type="compositionally biased region" description="Low complexity" evidence="1">
    <location>
        <begin position="49"/>
        <end position="66"/>
    </location>
</feature>
<comment type="caution">
    <text evidence="2">The sequence shown here is derived from an EMBL/GenBank/DDBJ whole genome shotgun (WGS) entry which is preliminary data.</text>
</comment>
<evidence type="ECO:0000313" key="3">
    <source>
        <dbReference type="Proteomes" id="UP000601789"/>
    </source>
</evidence>
<name>A0ABS0SBJ8_9HYPH</name>
<sequence length="139" mass="14510">MSPNSPRDGQPGTTDQSPRWEGPEETRPAGYLPAIDAPETQPDAAGETLSSAEADNAADALAARNRAQAEKAPKDTQYAGHEEFSQDAAGNKPPEGIGNSETPEEVESKTRQSEGVNPPASQQPPGGGGRETGRHDHDA</sequence>
<feature type="compositionally biased region" description="Polar residues" evidence="1">
    <location>
        <begin position="1"/>
        <end position="17"/>
    </location>
</feature>
<reference evidence="2 3" key="1">
    <citation type="submission" date="2020-10" db="EMBL/GenBank/DDBJ databases">
        <title>Aquamicrobium zhengzhouensis sp. nov., a exopolysaccharide producing bacterium isolated from farmland soil.</title>
        <authorList>
            <person name="Wang X."/>
        </authorList>
    </citation>
    <scope>NUCLEOTIDE SEQUENCE [LARGE SCALE GENOMIC DNA]</scope>
    <source>
        <strain evidence="3">cd-1</strain>
    </source>
</reference>
<keyword evidence="3" id="KW-1185">Reference proteome</keyword>
<dbReference type="EMBL" id="JADGMQ010000004">
    <property type="protein sequence ID" value="MBI1620668.1"/>
    <property type="molecule type" value="Genomic_DNA"/>
</dbReference>
<evidence type="ECO:0000256" key="1">
    <source>
        <dbReference type="SAM" id="MobiDB-lite"/>
    </source>
</evidence>
<accession>A0ABS0SBJ8</accession>
<proteinExistence type="predicted"/>
<feature type="region of interest" description="Disordered" evidence="1">
    <location>
        <begin position="1"/>
        <end position="139"/>
    </location>
</feature>
<protein>
    <submittedName>
        <fullName evidence="2">Uncharacterized protein</fullName>
    </submittedName>
</protein>
<organism evidence="2 3">
    <name type="scientific">Aquamicrobium zhengzhouense</name>
    <dbReference type="NCBI Taxonomy" id="2781738"/>
    <lineage>
        <taxon>Bacteria</taxon>
        <taxon>Pseudomonadati</taxon>
        <taxon>Pseudomonadota</taxon>
        <taxon>Alphaproteobacteria</taxon>
        <taxon>Hyphomicrobiales</taxon>
        <taxon>Phyllobacteriaceae</taxon>
        <taxon>Aquamicrobium</taxon>
    </lineage>
</organism>
<dbReference type="Proteomes" id="UP000601789">
    <property type="component" value="Unassembled WGS sequence"/>
</dbReference>